<feature type="transmembrane region" description="Helical" evidence="13">
    <location>
        <begin position="487"/>
        <end position="506"/>
    </location>
</feature>
<dbReference type="GO" id="GO:0015431">
    <property type="term" value="F:ABC-type glutathione S-conjugate transporter activity"/>
    <property type="evidence" value="ECO:0007669"/>
    <property type="project" value="UniProtKB-EC"/>
</dbReference>
<feature type="transmembrane region" description="Helical" evidence="13">
    <location>
        <begin position="166"/>
        <end position="187"/>
    </location>
</feature>
<feature type="region of interest" description="Disordered" evidence="12">
    <location>
        <begin position="1070"/>
        <end position="1109"/>
    </location>
</feature>
<protein>
    <submittedName>
        <fullName evidence="16">Uncharacterized protein</fullName>
    </submittedName>
</protein>
<evidence type="ECO:0000313" key="17">
    <source>
        <dbReference type="Proteomes" id="UP001186944"/>
    </source>
</evidence>
<keyword evidence="8 13" id="KW-1133">Transmembrane helix</keyword>
<feature type="domain" description="ABC transporter" evidence="14">
    <location>
        <begin position="1473"/>
        <end position="1707"/>
    </location>
</feature>
<dbReference type="GO" id="GO:0005886">
    <property type="term" value="C:plasma membrane"/>
    <property type="evidence" value="ECO:0007669"/>
    <property type="project" value="UniProtKB-ARBA"/>
</dbReference>
<feature type="transmembrane region" description="Helical" evidence="13">
    <location>
        <begin position="1293"/>
        <end position="1310"/>
    </location>
</feature>
<keyword evidence="6" id="KW-0547">Nucleotide-binding</keyword>
<name>A0AA89BKU5_PINIB</name>
<dbReference type="SUPFAM" id="SSF90123">
    <property type="entry name" value="ABC transporter transmembrane region"/>
    <property type="match status" value="2"/>
</dbReference>
<feature type="transmembrane region" description="Helical" evidence="13">
    <location>
        <begin position="133"/>
        <end position="154"/>
    </location>
</feature>
<feature type="domain" description="ABC transporter" evidence="14">
    <location>
        <begin position="777"/>
        <end position="1004"/>
    </location>
</feature>
<dbReference type="Gene3D" id="1.20.1560.10">
    <property type="entry name" value="ABC transporter type 1, transmembrane domain"/>
    <property type="match status" value="2"/>
</dbReference>
<feature type="compositionally biased region" description="Basic and acidic residues" evidence="12">
    <location>
        <begin position="1093"/>
        <end position="1109"/>
    </location>
</feature>
<feature type="transmembrane region" description="Helical" evidence="13">
    <location>
        <begin position="380"/>
        <end position="398"/>
    </location>
</feature>
<dbReference type="CDD" id="cd18602">
    <property type="entry name" value="ABC_6TM_SUR1_D2_like"/>
    <property type="match status" value="1"/>
</dbReference>
<dbReference type="InterPro" id="IPR050173">
    <property type="entry name" value="ABC_transporter_C-like"/>
</dbReference>
<feature type="transmembrane region" description="Helical" evidence="13">
    <location>
        <begin position="1196"/>
        <end position="1217"/>
    </location>
</feature>
<evidence type="ECO:0000259" key="14">
    <source>
        <dbReference type="PROSITE" id="PS50893"/>
    </source>
</evidence>
<dbReference type="Gene3D" id="3.40.50.300">
    <property type="entry name" value="P-loop containing nucleotide triphosphate hydrolases"/>
    <property type="match status" value="2"/>
</dbReference>
<comment type="caution">
    <text evidence="16">The sequence shown here is derived from an EMBL/GenBank/DDBJ whole genome shotgun (WGS) entry which is preliminary data.</text>
</comment>
<feature type="transmembrane region" description="Helical" evidence="13">
    <location>
        <begin position="456"/>
        <end position="481"/>
    </location>
</feature>
<comment type="similarity">
    <text evidence="2">Belongs to the ABC transporter superfamily. ABCC family. Conjugate transporter (TC 3.A.1.208) subfamily.</text>
</comment>
<evidence type="ECO:0000256" key="10">
    <source>
        <dbReference type="ARBA" id="ARBA00023170"/>
    </source>
</evidence>
<evidence type="ECO:0000259" key="15">
    <source>
        <dbReference type="PROSITE" id="PS50929"/>
    </source>
</evidence>
<dbReference type="GO" id="GO:0016887">
    <property type="term" value="F:ATP hydrolysis activity"/>
    <property type="evidence" value="ECO:0007669"/>
    <property type="project" value="InterPro"/>
</dbReference>
<feature type="transmembrane region" description="Helical" evidence="13">
    <location>
        <begin position="614"/>
        <end position="633"/>
    </location>
</feature>
<feature type="transmembrane region" description="Helical" evidence="13">
    <location>
        <begin position="1124"/>
        <end position="1146"/>
    </location>
</feature>
<evidence type="ECO:0000256" key="5">
    <source>
        <dbReference type="ARBA" id="ARBA00022737"/>
    </source>
</evidence>
<dbReference type="GO" id="GO:0032991">
    <property type="term" value="C:protein-containing complex"/>
    <property type="evidence" value="ECO:0007669"/>
    <property type="project" value="UniProtKB-ARBA"/>
</dbReference>
<dbReference type="InterPro" id="IPR017871">
    <property type="entry name" value="ABC_transporter-like_CS"/>
</dbReference>
<dbReference type="SMART" id="SM00382">
    <property type="entry name" value="AAA"/>
    <property type="match status" value="2"/>
</dbReference>
<feature type="transmembrane region" description="Helical" evidence="13">
    <location>
        <begin position="1407"/>
        <end position="1427"/>
    </location>
</feature>
<keyword evidence="5" id="KW-0677">Repeat</keyword>
<feature type="compositionally biased region" description="Polar residues" evidence="12">
    <location>
        <begin position="708"/>
        <end position="721"/>
    </location>
</feature>
<evidence type="ECO:0000256" key="4">
    <source>
        <dbReference type="ARBA" id="ARBA00022692"/>
    </source>
</evidence>
<dbReference type="GO" id="GO:0005524">
    <property type="term" value="F:ATP binding"/>
    <property type="evidence" value="ECO:0007669"/>
    <property type="project" value="UniProtKB-KW"/>
</dbReference>
<dbReference type="PROSITE" id="PS50929">
    <property type="entry name" value="ABC_TM1F"/>
    <property type="match status" value="2"/>
</dbReference>
<dbReference type="FunFam" id="3.40.50.300:FF:000163">
    <property type="entry name" value="Multidrug resistance-associated protein member 4"/>
    <property type="match status" value="1"/>
</dbReference>
<feature type="region of interest" description="Disordered" evidence="12">
    <location>
        <begin position="1010"/>
        <end position="1058"/>
    </location>
</feature>
<evidence type="ECO:0000256" key="9">
    <source>
        <dbReference type="ARBA" id="ARBA00023136"/>
    </source>
</evidence>
<feature type="compositionally biased region" description="Low complexity" evidence="12">
    <location>
        <begin position="696"/>
        <end position="707"/>
    </location>
</feature>
<dbReference type="Proteomes" id="UP001186944">
    <property type="component" value="Unassembled WGS sequence"/>
</dbReference>
<dbReference type="InterPro" id="IPR036640">
    <property type="entry name" value="ABC1_TM_sf"/>
</dbReference>
<feature type="transmembrane region" description="Helical" evidence="13">
    <location>
        <begin position="31"/>
        <end position="48"/>
    </location>
</feature>
<proteinExistence type="inferred from homology"/>
<feature type="domain" description="ABC transmembrane type-1" evidence="15">
    <location>
        <begin position="294"/>
        <end position="630"/>
    </location>
</feature>
<evidence type="ECO:0000256" key="3">
    <source>
        <dbReference type="ARBA" id="ARBA00022448"/>
    </source>
</evidence>
<evidence type="ECO:0000256" key="11">
    <source>
        <dbReference type="ARBA" id="ARBA00023180"/>
    </source>
</evidence>
<dbReference type="PANTHER" id="PTHR24223">
    <property type="entry name" value="ATP-BINDING CASSETTE SUB-FAMILY C"/>
    <property type="match status" value="1"/>
</dbReference>
<feature type="compositionally biased region" description="Polar residues" evidence="12">
    <location>
        <begin position="1029"/>
        <end position="1053"/>
    </location>
</feature>
<dbReference type="GO" id="GO:0006813">
    <property type="term" value="P:potassium ion transport"/>
    <property type="evidence" value="ECO:0007669"/>
    <property type="project" value="InterPro"/>
</dbReference>
<keyword evidence="10" id="KW-0675">Receptor</keyword>
<keyword evidence="17" id="KW-1185">Reference proteome</keyword>
<reference evidence="16" key="1">
    <citation type="submission" date="2019-08" db="EMBL/GenBank/DDBJ databases">
        <title>The improved chromosome-level genome for the pearl oyster Pinctada fucata martensii using PacBio sequencing and Hi-C.</title>
        <authorList>
            <person name="Zheng Z."/>
        </authorList>
    </citation>
    <scope>NUCLEOTIDE SEQUENCE</scope>
    <source>
        <strain evidence="16">ZZ-2019</strain>
        <tissue evidence="16">Adductor muscle</tissue>
    </source>
</reference>
<dbReference type="InterPro" id="IPR003593">
    <property type="entry name" value="AAA+_ATPase"/>
</dbReference>
<dbReference type="EMBL" id="VSWD01000013">
    <property type="protein sequence ID" value="KAK3084802.1"/>
    <property type="molecule type" value="Genomic_DNA"/>
</dbReference>
<dbReference type="InterPro" id="IPR011527">
    <property type="entry name" value="ABC1_TM_dom"/>
</dbReference>
<dbReference type="PANTHER" id="PTHR24223:SF461">
    <property type="entry name" value="ATP-BINDING CASSETTE SUB-FAMILY C MEMBER SUR"/>
    <property type="match status" value="1"/>
</dbReference>
<evidence type="ECO:0000313" key="16">
    <source>
        <dbReference type="EMBL" id="KAK3084802.1"/>
    </source>
</evidence>
<dbReference type="CDD" id="cd03250">
    <property type="entry name" value="ABCC_MRP_domain1"/>
    <property type="match status" value="1"/>
</dbReference>
<keyword evidence="3" id="KW-0813">Transport</keyword>
<evidence type="ECO:0000256" key="13">
    <source>
        <dbReference type="SAM" id="Phobius"/>
    </source>
</evidence>
<keyword evidence="7" id="KW-0067">ATP-binding</keyword>
<evidence type="ECO:0000256" key="2">
    <source>
        <dbReference type="ARBA" id="ARBA00009726"/>
    </source>
</evidence>
<evidence type="ECO:0000256" key="8">
    <source>
        <dbReference type="ARBA" id="ARBA00022989"/>
    </source>
</evidence>
<feature type="region of interest" description="Disordered" evidence="12">
    <location>
        <begin position="683"/>
        <end position="759"/>
    </location>
</feature>
<feature type="transmembrane region" description="Helical" evidence="13">
    <location>
        <begin position="561"/>
        <end position="594"/>
    </location>
</feature>
<keyword evidence="4 13" id="KW-0812">Transmembrane</keyword>
<evidence type="ECO:0000256" key="1">
    <source>
        <dbReference type="ARBA" id="ARBA00004141"/>
    </source>
</evidence>
<organism evidence="16 17">
    <name type="scientific">Pinctada imbricata</name>
    <name type="common">Atlantic pearl-oyster</name>
    <name type="synonym">Pinctada martensii</name>
    <dbReference type="NCBI Taxonomy" id="66713"/>
    <lineage>
        <taxon>Eukaryota</taxon>
        <taxon>Metazoa</taxon>
        <taxon>Spiralia</taxon>
        <taxon>Lophotrochozoa</taxon>
        <taxon>Mollusca</taxon>
        <taxon>Bivalvia</taxon>
        <taxon>Autobranchia</taxon>
        <taxon>Pteriomorphia</taxon>
        <taxon>Pterioida</taxon>
        <taxon>Pterioidea</taxon>
        <taxon>Pteriidae</taxon>
        <taxon>Pinctada</taxon>
    </lineage>
</organism>
<gene>
    <name evidence="16" type="ORF">FSP39_019339</name>
</gene>
<comment type="subcellular location">
    <subcellularLocation>
        <location evidence="1">Membrane</location>
        <topology evidence="1">Multi-pass membrane protein</topology>
    </subcellularLocation>
</comment>
<accession>A0AA89BKU5</accession>
<dbReference type="Pfam" id="PF00005">
    <property type="entry name" value="ABC_tran"/>
    <property type="match status" value="2"/>
</dbReference>
<evidence type="ECO:0000256" key="6">
    <source>
        <dbReference type="ARBA" id="ARBA00022741"/>
    </source>
</evidence>
<dbReference type="Pfam" id="PF00664">
    <property type="entry name" value="ABC_membrane"/>
    <property type="match status" value="2"/>
</dbReference>
<feature type="transmembrane region" description="Helical" evidence="13">
    <location>
        <begin position="98"/>
        <end position="121"/>
    </location>
</feature>
<dbReference type="InterPro" id="IPR000388">
    <property type="entry name" value="ABCC8/9"/>
</dbReference>
<dbReference type="InterPro" id="IPR003439">
    <property type="entry name" value="ABC_transporter-like_ATP-bd"/>
</dbReference>
<feature type="domain" description="ABC transmembrane type-1" evidence="15">
    <location>
        <begin position="1196"/>
        <end position="1435"/>
    </location>
</feature>
<evidence type="ECO:0000256" key="7">
    <source>
        <dbReference type="ARBA" id="ARBA00022840"/>
    </source>
</evidence>
<dbReference type="GO" id="GO:0008281">
    <property type="term" value="F:sulfonylurea receptor activity"/>
    <property type="evidence" value="ECO:0007669"/>
    <property type="project" value="InterPro"/>
</dbReference>
<feature type="transmembrane region" description="Helical" evidence="13">
    <location>
        <begin position="1382"/>
        <end position="1401"/>
    </location>
</feature>
<dbReference type="PRINTS" id="PR01092">
    <property type="entry name" value="SULFNYLUREAR"/>
</dbReference>
<dbReference type="InterPro" id="IPR027417">
    <property type="entry name" value="P-loop_NTPase"/>
</dbReference>
<evidence type="ECO:0000256" key="12">
    <source>
        <dbReference type="SAM" id="MobiDB-lite"/>
    </source>
</evidence>
<keyword evidence="9 13" id="KW-0472">Membrane</keyword>
<sequence length="1712" mass="191114">MTAAFCGSRDGARSVSHGALQNECFVDVLNIIPHAIFVLISLFILIVWSRSLFYKIENATWSHYSGHNLRWVLTLLLILVSLVEIADGITSDRQDPDIINLHTILPQCIALISAILSIVFYHSVEQWNSPRFLLILLAYWSSALLLKIIKIISLDKNGMSTEHLRVWLKYIDTGLCAALTLVEINALRVMKYAFFKKPKHVKTLAEASETKFVHRYVNFLSKCTYWWLNDFLREGFKKPLEMENLGKLPESEIAETQFLALQKAFDEEKRRCANTNKQVCFHRVYLKAFWPMLALAGGLRLISDFLAFVGPYCIEHIINYAYRVTRQPLTVSSPQSDTSSVAYSLVSYSNVTTQGILVINGTTTEMPLNNKHYYNTVSEFFSNGYVLTVVMLLATTLQHSLLQNHHFLVIREGIRFRAAIQGMVFSKSLSLSTLTINSGKMTMGQIINHMSMDSNFMMMMFFFIHFIWSCPLTMIIALVLMYHKLGFSALIGGSIVILAGPIQFFVGRGMSRFQKKVMLQADKRVKKCNEVIQGIKVIKLLAWEGIFNEGITETRKQELKYLFIGSLFRILFSVSATAVPALGMMITFIIYPYLEDAPLDLGKAMSTLALFNVLLIPIVLFTLFCTTVITANVSAKRLVPFFLAEECEGIGGHSSKQHTATIGTETEENEAIKLDTFVEMRNGGGKTTLRKDDDLMSSQSSLGSTLSRAITPSHSRQNSRGSLLDIIDPHRRHSSTGLTSEVTKEPSSRRRHTSGVSTGDEEEIADCVTLVEPRMVIEISNGNFSYDLNTKEVYLRNVNLKIPTGKLTLIVGSVGSGKTSLLSAILGEMITVSGKVDVSRGTKIAYVAQKPWLLNKSLRDNILFGQNYTYRRYSKVIGACALQPDISTLPAGDLTEIGEKGVNLSGGQKQRISIARALYSSCDTVIMDDPFSALDAHVGKHVFEEAILHRMMSRKRTVILVTHQLQYLNHANNIIAMKNGEIQFQGKLADVKKQEPELYESWRLALREAKASESVSSAGKESTDKGENTDSSTDQSANAAQGHQSNYHRQSSDQSLGSHSLLGRHLSQLSNMEEEGSKEDCKQATEESEEKDPESSADKEKEEQKGTLIAKEHKETGAVSWHVYLRYVAACGNVLVAISLLCQIAYQGLLMGAAVVLSLWAGAATDFQFRIEAEGAGAYNNTTLPVFDNSVYTRTYIILNMTGVLGAFIAGIILYLTTIRASRNLHRDMLGTILHVPMRYFDVNPSGRIMNRFSSDMGQIDQKLPNTLDSLQRVTLSCLSALVMNALGTPYFLIAAVPLVILYYCLQRFFRASSRELQRLDSVTKSPLFSHFTETLSGLQTIRAFRAEKRFRMAAFAHINTNNTPFMFMHAINRWLGIRLDYLGSLLVFVAAVSSLSACFAGQSTPAYVGLSITYALVVTNYLNWIVRNSAEAEMLMNSVERVDEYIKLEREPTKHPDGNLIVDESWPEKGGVEYKNVSLRYDTGLDPVVTGATFNILAGEKIGICGRTGSGKSSLILSLFRTIDICEGEILIDGKDTSRIPLPDLRSKLAIIPQDPVLFSGTIRHNLDPRKELTDDQIWLALETVQMKDTIKALPHELESDVTEGGENFSVGQKQLFCLARAFLRNNKILVLDEATASIDLETDNKLQKVIATAFKDKTVITIAHRISTILKYDRVMVLDKGSMVEFDNPKSLTGNKDSLFYQLLHSTNKM</sequence>
<dbReference type="FunFam" id="3.40.50.300:FF:002366">
    <property type="entry name" value="Uncharacterized protein"/>
    <property type="match status" value="1"/>
</dbReference>
<feature type="transmembrane region" description="Helical" evidence="13">
    <location>
        <begin position="69"/>
        <end position="86"/>
    </location>
</feature>
<dbReference type="SUPFAM" id="SSF52540">
    <property type="entry name" value="P-loop containing nucleoside triphosphate hydrolases"/>
    <property type="match status" value="2"/>
</dbReference>
<dbReference type="CDD" id="cd03244">
    <property type="entry name" value="ABCC_MRP_domain2"/>
    <property type="match status" value="1"/>
</dbReference>
<keyword evidence="11" id="KW-0325">Glycoprotein</keyword>
<dbReference type="FunFam" id="1.20.1560.10:FF:000010">
    <property type="entry name" value="Multidrug resistance-associated ABC transporter"/>
    <property type="match status" value="1"/>
</dbReference>
<feature type="transmembrane region" description="Helical" evidence="13">
    <location>
        <begin position="418"/>
        <end position="436"/>
    </location>
</feature>
<dbReference type="PROSITE" id="PS50893">
    <property type="entry name" value="ABC_TRANSPORTER_2"/>
    <property type="match status" value="2"/>
</dbReference>
<dbReference type="PROSITE" id="PS00211">
    <property type="entry name" value="ABC_TRANSPORTER_1"/>
    <property type="match status" value="2"/>
</dbReference>